<accession>A0AAP0QAD0</accession>
<name>A0AAP0QAD0_9ROSI</name>
<evidence type="ECO:0000313" key="2">
    <source>
        <dbReference type="Proteomes" id="UP001428341"/>
    </source>
</evidence>
<organism evidence="1 2">
    <name type="scientific">Citrus x changshan-huyou</name>
    <dbReference type="NCBI Taxonomy" id="2935761"/>
    <lineage>
        <taxon>Eukaryota</taxon>
        <taxon>Viridiplantae</taxon>
        <taxon>Streptophyta</taxon>
        <taxon>Embryophyta</taxon>
        <taxon>Tracheophyta</taxon>
        <taxon>Spermatophyta</taxon>
        <taxon>Magnoliopsida</taxon>
        <taxon>eudicotyledons</taxon>
        <taxon>Gunneridae</taxon>
        <taxon>Pentapetalae</taxon>
        <taxon>rosids</taxon>
        <taxon>malvids</taxon>
        <taxon>Sapindales</taxon>
        <taxon>Rutaceae</taxon>
        <taxon>Aurantioideae</taxon>
        <taxon>Citrus</taxon>
    </lineage>
</organism>
<evidence type="ECO:0000313" key="1">
    <source>
        <dbReference type="EMBL" id="KAK9176613.1"/>
    </source>
</evidence>
<protein>
    <submittedName>
        <fullName evidence="1">Uncharacterized protein</fullName>
    </submittedName>
</protein>
<comment type="caution">
    <text evidence="1">The sequence shown here is derived from an EMBL/GenBank/DDBJ whole genome shotgun (WGS) entry which is preliminary data.</text>
</comment>
<dbReference type="AlphaFoldDB" id="A0AAP0QAD0"/>
<keyword evidence="2" id="KW-1185">Reference proteome</keyword>
<sequence>MRLHKFHCYNAVKPALAKPVGSAGISVIAIGKKNGTKFLLQNTILPFSSKHKIFLPRAIHLQHQNSRRQGLRWDATAIAQPPLPCCCTSISSPRDIRTIVLASPHILFTIRIIKQQVSIRLDFLN</sequence>
<dbReference type="Proteomes" id="UP001428341">
    <property type="component" value="Unassembled WGS sequence"/>
</dbReference>
<gene>
    <name evidence="1" type="ORF">WN944_028631</name>
</gene>
<proteinExistence type="predicted"/>
<dbReference type="EMBL" id="JBCGBO010000025">
    <property type="protein sequence ID" value="KAK9176613.1"/>
    <property type="molecule type" value="Genomic_DNA"/>
</dbReference>
<reference evidence="1 2" key="1">
    <citation type="submission" date="2024-05" db="EMBL/GenBank/DDBJ databases">
        <title>Haplotype-resolved chromosome-level genome assembly of Huyou (Citrus changshanensis).</title>
        <authorList>
            <person name="Miao C."/>
            <person name="Chen W."/>
            <person name="Wu Y."/>
            <person name="Wang L."/>
            <person name="Zhao S."/>
            <person name="Grierson D."/>
            <person name="Xu C."/>
            <person name="Chen K."/>
        </authorList>
    </citation>
    <scope>NUCLEOTIDE SEQUENCE [LARGE SCALE GENOMIC DNA]</scope>
    <source>
        <strain evidence="1">01-14</strain>
        <tissue evidence="1">Leaf</tissue>
    </source>
</reference>